<organism evidence="1 2">
    <name type="scientific">Candidatus Kerfeldbacteria bacterium CG_4_10_14_0_8_um_filter_42_10</name>
    <dbReference type="NCBI Taxonomy" id="2014248"/>
    <lineage>
        <taxon>Bacteria</taxon>
        <taxon>Candidatus Kerfeldiibacteriota</taxon>
    </lineage>
</organism>
<proteinExistence type="predicted"/>
<evidence type="ECO:0000313" key="1">
    <source>
        <dbReference type="EMBL" id="PIY95913.1"/>
    </source>
</evidence>
<comment type="caution">
    <text evidence="1">The sequence shown here is derived from an EMBL/GenBank/DDBJ whole genome shotgun (WGS) entry which is preliminary data.</text>
</comment>
<dbReference type="Proteomes" id="UP000230779">
    <property type="component" value="Unassembled WGS sequence"/>
</dbReference>
<dbReference type="EMBL" id="PFMD01000064">
    <property type="protein sequence ID" value="PIY95913.1"/>
    <property type="molecule type" value="Genomic_DNA"/>
</dbReference>
<reference evidence="1 2" key="1">
    <citation type="submission" date="2017-09" db="EMBL/GenBank/DDBJ databases">
        <title>Depth-based differentiation of microbial function through sediment-hosted aquifers and enrichment of novel symbionts in the deep terrestrial subsurface.</title>
        <authorList>
            <person name="Probst A.J."/>
            <person name="Ladd B."/>
            <person name="Jarett J.K."/>
            <person name="Geller-Mcgrath D.E."/>
            <person name="Sieber C.M."/>
            <person name="Emerson J.B."/>
            <person name="Anantharaman K."/>
            <person name="Thomas B.C."/>
            <person name="Malmstrom R."/>
            <person name="Stieglmeier M."/>
            <person name="Klingl A."/>
            <person name="Woyke T."/>
            <person name="Ryan C.M."/>
            <person name="Banfield J.F."/>
        </authorList>
    </citation>
    <scope>NUCLEOTIDE SEQUENCE [LARGE SCALE GENOMIC DNA]</scope>
    <source>
        <strain evidence="1">CG_4_10_14_0_8_um_filter_42_10</strain>
    </source>
</reference>
<evidence type="ECO:0000313" key="2">
    <source>
        <dbReference type="Proteomes" id="UP000230779"/>
    </source>
</evidence>
<accession>A0A2M7RGP8</accession>
<dbReference type="AlphaFoldDB" id="A0A2M7RGP8"/>
<gene>
    <name evidence="1" type="ORF">COY66_05650</name>
</gene>
<name>A0A2M7RGP8_9BACT</name>
<protein>
    <submittedName>
        <fullName evidence="1">Uncharacterized protein</fullName>
    </submittedName>
</protein>
<sequence>MTLASTWKSPNYPYTDDLKIGNCTLINTIAEKDATHIYTLNPGFTVQLNSAYINYWNRNARCDELQFHVDHNTSLTTLNNWLGQIAVSWYKNISATHLNHQTISTSRHEWFYIDENGVHRIPDILTAWSFGLLLDDRFSVNPSLTDAFYNNVTIGTPLNFNNGQYKTQINNIWKNNASITDSGLPATLITNLNYLDAYHYIGHPFGYNGVFDNCQLDGWNLESRVYENLLDWSWMLRNHDCPLAS</sequence>